<name>A0A6J4QBF8_9BACT</name>
<accession>A0A6J4QBF8</accession>
<comment type="cofactor">
    <cofactor evidence="1">
        <name>Mg(2+)</name>
        <dbReference type="ChEBI" id="CHEBI:18420"/>
    </cofactor>
</comment>
<dbReference type="EC" id="2.5.1.29" evidence="7"/>
<evidence type="ECO:0000256" key="5">
    <source>
        <dbReference type="ARBA" id="ARBA00022842"/>
    </source>
</evidence>
<sequence>MTSALASLTDCIRPQLAAVEKLFHDELASDLSCVNTLIKHVSRFRGKMLRPCLVLLSGRACGEVTEAHTVIATVVEMVHMATLVHDDVLDEAELRRKGATINHLRGNEAAVMLGDYLISHSYHLCASLDSQIASRLIARTTNQVCEGELLQLDNRNNVDLDEETYLEIITRKTASLCATCALLGAEFAGAGKAVVGRMELFGLSLGVAFQMQDDILDLAGDTRTVGKTLGIDLEKGKMTLPVIHFLRHAPPERRAALRALLTGDDPDMADRVREMVVPSASMEYARGRAREYAGRAREALQALPDSDARRLLERMAEFVVSRPL</sequence>
<dbReference type="EC" id="2.5.1.90" evidence="7"/>
<proteinExistence type="inferred from homology"/>
<dbReference type="InterPro" id="IPR008949">
    <property type="entry name" value="Isoprenoid_synthase_dom_sf"/>
</dbReference>
<evidence type="ECO:0000313" key="7">
    <source>
        <dbReference type="EMBL" id="CAA9437187.1"/>
    </source>
</evidence>
<evidence type="ECO:0000256" key="3">
    <source>
        <dbReference type="ARBA" id="ARBA00022679"/>
    </source>
</evidence>
<dbReference type="GO" id="GO:0004311">
    <property type="term" value="F:geranylgeranyl diphosphate synthase activity"/>
    <property type="evidence" value="ECO:0007669"/>
    <property type="project" value="UniProtKB-EC"/>
</dbReference>
<dbReference type="GO" id="GO:0106350">
    <property type="term" value="F:all-trans-octaprenyl-diphosphate synthase activity"/>
    <property type="evidence" value="ECO:0007669"/>
    <property type="project" value="UniProtKB-EC"/>
</dbReference>
<dbReference type="EC" id="2.5.1.1" evidence="7"/>
<evidence type="ECO:0000256" key="4">
    <source>
        <dbReference type="ARBA" id="ARBA00022723"/>
    </source>
</evidence>
<dbReference type="PANTHER" id="PTHR12001">
    <property type="entry name" value="GERANYLGERANYL PYROPHOSPHATE SYNTHASE"/>
    <property type="match status" value="1"/>
</dbReference>
<dbReference type="Pfam" id="PF00348">
    <property type="entry name" value="polyprenyl_synt"/>
    <property type="match status" value="1"/>
</dbReference>
<dbReference type="SUPFAM" id="SSF48576">
    <property type="entry name" value="Terpenoid synthases"/>
    <property type="match status" value="1"/>
</dbReference>
<dbReference type="PROSITE" id="PS00444">
    <property type="entry name" value="POLYPRENYL_SYNTHASE_2"/>
    <property type="match status" value="1"/>
</dbReference>
<dbReference type="CDD" id="cd00685">
    <property type="entry name" value="Trans_IPPS_HT"/>
    <property type="match status" value="1"/>
</dbReference>
<dbReference type="PANTHER" id="PTHR12001:SF69">
    <property type="entry name" value="ALL TRANS-POLYPRENYL-DIPHOSPHATE SYNTHASE PDSS1"/>
    <property type="match status" value="1"/>
</dbReference>
<keyword evidence="3 6" id="KW-0808">Transferase</keyword>
<dbReference type="Gene3D" id="1.10.600.10">
    <property type="entry name" value="Farnesyl Diphosphate Synthase"/>
    <property type="match status" value="1"/>
</dbReference>
<dbReference type="GO" id="GO:0046872">
    <property type="term" value="F:metal ion binding"/>
    <property type="evidence" value="ECO:0007669"/>
    <property type="project" value="UniProtKB-KW"/>
</dbReference>
<reference evidence="7" key="1">
    <citation type="submission" date="2020-02" db="EMBL/GenBank/DDBJ databases">
        <authorList>
            <person name="Meier V. D."/>
        </authorList>
    </citation>
    <scope>NUCLEOTIDE SEQUENCE</scope>
    <source>
        <strain evidence="7">AVDCRST_MAG64</strain>
    </source>
</reference>
<dbReference type="EC" id="2.5.1.10" evidence="7"/>
<dbReference type="SFLD" id="SFLDS00005">
    <property type="entry name" value="Isoprenoid_Synthase_Type_I"/>
    <property type="match status" value="1"/>
</dbReference>
<dbReference type="GO" id="GO:0004161">
    <property type="term" value="F:dimethylallyltranstransferase activity"/>
    <property type="evidence" value="ECO:0007669"/>
    <property type="project" value="UniProtKB-EC"/>
</dbReference>
<evidence type="ECO:0000256" key="1">
    <source>
        <dbReference type="ARBA" id="ARBA00001946"/>
    </source>
</evidence>
<organism evidence="7">
    <name type="scientific">uncultured Phycisphaerae bacterium</name>
    <dbReference type="NCBI Taxonomy" id="904963"/>
    <lineage>
        <taxon>Bacteria</taxon>
        <taxon>Pseudomonadati</taxon>
        <taxon>Planctomycetota</taxon>
        <taxon>Phycisphaerae</taxon>
        <taxon>environmental samples</taxon>
    </lineage>
</organism>
<comment type="similarity">
    <text evidence="2 6">Belongs to the FPP/GGPP synthase family.</text>
</comment>
<dbReference type="InterPro" id="IPR033749">
    <property type="entry name" value="Polyprenyl_synt_CS"/>
</dbReference>
<dbReference type="AlphaFoldDB" id="A0A6J4QBF8"/>
<protein>
    <submittedName>
        <fullName evidence="7">Octaprenyl diphosphate synthase / Dimethylallyltransferase / (2E,6E)-farnesyl diphosphate synthase / Geranylgeranyl pyrophosphate synthetase</fullName>
        <ecNumber evidence="7">2.5.1.1</ecNumber>
        <ecNumber evidence="7">2.5.1.10</ecNumber>
        <ecNumber evidence="7">2.5.1.29</ecNumber>
        <ecNumber evidence="7">2.5.1.90</ecNumber>
    </submittedName>
</protein>
<dbReference type="InterPro" id="IPR000092">
    <property type="entry name" value="Polyprenyl_synt"/>
</dbReference>
<dbReference type="GO" id="GO:0004337">
    <property type="term" value="F:(2E,6E)-farnesyl diphosphate synthase activity"/>
    <property type="evidence" value="ECO:0007669"/>
    <property type="project" value="UniProtKB-EC"/>
</dbReference>
<evidence type="ECO:0000256" key="2">
    <source>
        <dbReference type="ARBA" id="ARBA00006706"/>
    </source>
</evidence>
<dbReference type="GO" id="GO:0008299">
    <property type="term" value="P:isoprenoid biosynthetic process"/>
    <property type="evidence" value="ECO:0007669"/>
    <property type="project" value="InterPro"/>
</dbReference>
<dbReference type="EMBL" id="CADCUQ010000896">
    <property type="protein sequence ID" value="CAA9437187.1"/>
    <property type="molecule type" value="Genomic_DNA"/>
</dbReference>
<keyword evidence="4" id="KW-0479">Metal-binding</keyword>
<keyword evidence="5" id="KW-0460">Magnesium</keyword>
<evidence type="ECO:0000256" key="6">
    <source>
        <dbReference type="RuleBase" id="RU004466"/>
    </source>
</evidence>
<gene>
    <name evidence="7" type="ORF">AVDCRST_MAG64-3870</name>
</gene>